<organism evidence="6 7">
    <name type="scientific">Bimuria novae-zelandiae CBS 107.79</name>
    <dbReference type="NCBI Taxonomy" id="1447943"/>
    <lineage>
        <taxon>Eukaryota</taxon>
        <taxon>Fungi</taxon>
        <taxon>Dikarya</taxon>
        <taxon>Ascomycota</taxon>
        <taxon>Pezizomycotina</taxon>
        <taxon>Dothideomycetes</taxon>
        <taxon>Pleosporomycetidae</taxon>
        <taxon>Pleosporales</taxon>
        <taxon>Massarineae</taxon>
        <taxon>Didymosphaeriaceae</taxon>
        <taxon>Bimuria</taxon>
    </lineage>
</organism>
<dbReference type="PANTHER" id="PTHR33337:SF32">
    <property type="entry name" value="DUF636 DOMAIN PROTEIN (AFU_ORTHOLOGUE AFUA_7G04120)"/>
    <property type="match status" value="1"/>
</dbReference>
<dbReference type="AlphaFoldDB" id="A0A6A5V476"/>
<keyword evidence="2" id="KW-0479">Metal-binding</keyword>
<feature type="domain" description="CENP-V/GFA" evidence="5">
    <location>
        <begin position="6"/>
        <end position="126"/>
    </location>
</feature>
<keyword evidence="4" id="KW-0456">Lyase</keyword>
<evidence type="ECO:0000256" key="2">
    <source>
        <dbReference type="ARBA" id="ARBA00022723"/>
    </source>
</evidence>
<name>A0A6A5V476_9PLEO</name>
<dbReference type="EMBL" id="ML976692">
    <property type="protein sequence ID" value="KAF1971658.1"/>
    <property type="molecule type" value="Genomic_DNA"/>
</dbReference>
<dbReference type="GO" id="GO:0016846">
    <property type="term" value="F:carbon-sulfur lyase activity"/>
    <property type="evidence" value="ECO:0007669"/>
    <property type="project" value="InterPro"/>
</dbReference>
<keyword evidence="7" id="KW-1185">Reference proteome</keyword>
<comment type="similarity">
    <text evidence="1">Belongs to the Gfa family.</text>
</comment>
<dbReference type="PANTHER" id="PTHR33337">
    <property type="entry name" value="GFA DOMAIN-CONTAINING PROTEIN"/>
    <property type="match status" value="1"/>
</dbReference>
<evidence type="ECO:0000259" key="5">
    <source>
        <dbReference type="PROSITE" id="PS51891"/>
    </source>
</evidence>
<reference evidence="6" key="1">
    <citation type="journal article" date="2020" name="Stud. Mycol.">
        <title>101 Dothideomycetes genomes: a test case for predicting lifestyles and emergence of pathogens.</title>
        <authorList>
            <person name="Haridas S."/>
            <person name="Albert R."/>
            <person name="Binder M."/>
            <person name="Bloem J."/>
            <person name="Labutti K."/>
            <person name="Salamov A."/>
            <person name="Andreopoulos B."/>
            <person name="Baker S."/>
            <person name="Barry K."/>
            <person name="Bills G."/>
            <person name="Bluhm B."/>
            <person name="Cannon C."/>
            <person name="Castanera R."/>
            <person name="Culley D."/>
            <person name="Daum C."/>
            <person name="Ezra D."/>
            <person name="Gonzalez J."/>
            <person name="Henrissat B."/>
            <person name="Kuo A."/>
            <person name="Liang C."/>
            <person name="Lipzen A."/>
            <person name="Lutzoni F."/>
            <person name="Magnuson J."/>
            <person name="Mondo S."/>
            <person name="Nolan M."/>
            <person name="Ohm R."/>
            <person name="Pangilinan J."/>
            <person name="Park H.-J."/>
            <person name="Ramirez L."/>
            <person name="Alfaro M."/>
            <person name="Sun H."/>
            <person name="Tritt A."/>
            <person name="Yoshinaga Y."/>
            <person name="Zwiers L.-H."/>
            <person name="Turgeon B."/>
            <person name="Goodwin S."/>
            <person name="Spatafora J."/>
            <person name="Crous P."/>
            <person name="Grigoriev I."/>
        </authorList>
    </citation>
    <scope>NUCLEOTIDE SEQUENCE</scope>
    <source>
        <strain evidence="6">CBS 107.79</strain>
    </source>
</reference>
<evidence type="ECO:0000313" key="6">
    <source>
        <dbReference type="EMBL" id="KAF1971658.1"/>
    </source>
</evidence>
<accession>A0A6A5V476</accession>
<proteinExistence type="inferred from homology"/>
<evidence type="ECO:0000256" key="3">
    <source>
        <dbReference type="ARBA" id="ARBA00022833"/>
    </source>
</evidence>
<dbReference type="InterPro" id="IPR006913">
    <property type="entry name" value="CENP-V/GFA"/>
</dbReference>
<gene>
    <name evidence="6" type="ORF">BU23DRAFT_178753</name>
</gene>
<dbReference type="SUPFAM" id="SSF51316">
    <property type="entry name" value="Mss4-like"/>
    <property type="match status" value="2"/>
</dbReference>
<dbReference type="Proteomes" id="UP000800036">
    <property type="component" value="Unassembled WGS sequence"/>
</dbReference>
<evidence type="ECO:0000256" key="4">
    <source>
        <dbReference type="ARBA" id="ARBA00023239"/>
    </source>
</evidence>
<dbReference type="Pfam" id="PF04828">
    <property type="entry name" value="GFA"/>
    <property type="match status" value="1"/>
</dbReference>
<dbReference type="PROSITE" id="PS51891">
    <property type="entry name" value="CENP_V_GFA"/>
    <property type="match status" value="1"/>
</dbReference>
<dbReference type="GO" id="GO:0046872">
    <property type="term" value="F:metal ion binding"/>
    <property type="evidence" value="ECO:0007669"/>
    <property type="project" value="UniProtKB-KW"/>
</dbReference>
<dbReference type="Gene3D" id="3.90.1590.10">
    <property type="entry name" value="glutathione-dependent formaldehyde- activating enzyme (gfa)"/>
    <property type="match status" value="2"/>
</dbReference>
<keyword evidence="3" id="KW-0862">Zinc</keyword>
<evidence type="ECO:0000313" key="7">
    <source>
        <dbReference type="Proteomes" id="UP000800036"/>
    </source>
</evidence>
<protein>
    <recommendedName>
        <fullName evidence="5">CENP-V/GFA domain-containing protein</fullName>
    </recommendedName>
</protein>
<dbReference type="InterPro" id="IPR011057">
    <property type="entry name" value="Mss4-like_sf"/>
</dbReference>
<dbReference type="OrthoDB" id="5422068at2759"/>
<sequence length="357" mass="39170">MTHSTLTSDAKLTCLCGSVSLPGTSLKDEKFPIPSSLCHCNPCRYTAGALVPAFADLTGPPPADIKAKLETYQFTEFCARYFCSTCGSHCFVEHPNKENEWFCTAGIIEPPPGVKDVVQLTGHTYVSDTGDGGVTSLFLPVTTNGEKEIYGAKYGTEKINTWELEELVQESRKKTLPGTHDTLTAKCHCGGVDLQIKRADYGNEPEGVKTFMSKDDPHKYFACFCSCRSCRLSMGFSMCAWMYVALSAVTATKTGKPVLFGVEALASGANEGLNLKHHQSRDDVWRSFCGGCGASVFYWTNQEYRMNVVDIAVGLLRAQSGSMAREWVRWADGEVSHDDEGTDQTQVECVKKHSRIV</sequence>
<evidence type="ECO:0000256" key="1">
    <source>
        <dbReference type="ARBA" id="ARBA00005495"/>
    </source>
</evidence>